<name>A0AAD5WZT6_9FUNG</name>
<dbReference type="GO" id="GO:0043161">
    <property type="term" value="P:proteasome-mediated ubiquitin-dependent protein catabolic process"/>
    <property type="evidence" value="ECO:0007669"/>
    <property type="project" value="UniProtKB-ARBA"/>
</dbReference>
<keyword evidence="9" id="KW-1185">Reference proteome</keyword>
<dbReference type="SMART" id="SM00182">
    <property type="entry name" value="CULLIN"/>
    <property type="match status" value="1"/>
</dbReference>
<protein>
    <recommendedName>
        <fullName evidence="7">Cullin family profile domain-containing protein</fullName>
    </recommendedName>
</protein>
<dbReference type="PROSITE" id="PS01256">
    <property type="entry name" value="CULLIN_1"/>
    <property type="match status" value="1"/>
</dbReference>
<proteinExistence type="inferred from homology"/>
<feature type="region of interest" description="Disordered" evidence="6">
    <location>
        <begin position="741"/>
        <end position="760"/>
    </location>
</feature>
<organism evidence="8 9">
    <name type="scientific">Rhizophlyctis rosea</name>
    <dbReference type="NCBI Taxonomy" id="64517"/>
    <lineage>
        <taxon>Eukaryota</taxon>
        <taxon>Fungi</taxon>
        <taxon>Fungi incertae sedis</taxon>
        <taxon>Chytridiomycota</taxon>
        <taxon>Chytridiomycota incertae sedis</taxon>
        <taxon>Chytridiomycetes</taxon>
        <taxon>Rhizophlyctidales</taxon>
        <taxon>Rhizophlyctidaceae</taxon>
        <taxon>Rhizophlyctis</taxon>
    </lineage>
</organism>
<keyword evidence="2" id="KW-1017">Isopeptide bond</keyword>
<dbReference type="GO" id="GO:0005737">
    <property type="term" value="C:cytoplasm"/>
    <property type="evidence" value="ECO:0007669"/>
    <property type="project" value="UniProtKB-ARBA"/>
</dbReference>
<evidence type="ECO:0000256" key="1">
    <source>
        <dbReference type="ARBA" id="ARBA00006019"/>
    </source>
</evidence>
<dbReference type="GO" id="GO:0080090">
    <property type="term" value="P:regulation of primary metabolic process"/>
    <property type="evidence" value="ECO:0007669"/>
    <property type="project" value="UniProtKB-ARBA"/>
</dbReference>
<dbReference type="GO" id="GO:0000278">
    <property type="term" value="P:mitotic cell cycle"/>
    <property type="evidence" value="ECO:0007669"/>
    <property type="project" value="UniProtKB-ARBA"/>
</dbReference>
<dbReference type="GO" id="GO:0007165">
    <property type="term" value="P:signal transduction"/>
    <property type="evidence" value="ECO:0007669"/>
    <property type="project" value="UniProtKB-ARBA"/>
</dbReference>
<dbReference type="SUPFAM" id="SSF74788">
    <property type="entry name" value="Cullin repeat-like"/>
    <property type="match status" value="1"/>
</dbReference>
<dbReference type="AlphaFoldDB" id="A0AAD5WZT6"/>
<dbReference type="InterPro" id="IPR036390">
    <property type="entry name" value="WH_DNA-bd_sf"/>
</dbReference>
<dbReference type="Pfam" id="PF00888">
    <property type="entry name" value="Cullin"/>
    <property type="match status" value="1"/>
</dbReference>
<comment type="similarity">
    <text evidence="1 4 5">Belongs to the cullin family.</text>
</comment>
<dbReference type="FunFam" id="1.20.1310.10:FF:000002">
    <property type="entry name" value="cullin-3 isoform X1"/>
    <property type="match status" value="1"/>
</dbReference>
<dbReference type="FunFam" id="1.20.1310.10:FF:000001">
    <property type="entry name" value="Cullin 3"/>
    <property type="match status" value="1"/>
</dbReference>
<dbReference type="InterPro" id="IPR045093">
    <property type="entry name" value="Cullin"/>
</dbReference>
<evidence type="ECO:0000313" key="9">
    <source>
        <dbReference type="Proteomes" id="UP001212841"/>
    </source>
</evidence>
<dbReference type="InterPro" id="IPR016158">
    <property type="entry name" value="Cullin_homology"/>
</dbReference>
<evidence type="ECO:0000256" key="5">
    <source>
        <dbReference type="RuleBase" id="RU003829"/>
    </source>
</evidence>
<dbReference type="InterPro" id="IPR016159">
    <property type="entry name" value="Cullin_repeat-like_dom_sf"/>
</dbReference>
<dbReference type="Gene3D" id="3.30.230.130">
    <property type="entry name" value="Cullin, Chain C, Domain 2"/>
    <property type="match status" value="1"/>
</dbReference>
<gene>
    <name evidence="8" type="ORF">HK097_010377</name>
</gene>
<dbReference type="PANTHER" id="PTHR11932">
    <property type="entry name" value="CULLIN"/>
    <property type="match status" value="1"/>
</dbReference>
<dbReference type="Proteomes" id="UP001212841">
    <property type="component" value="Unassembled WGS sequence"/>
</dbReference>
<feature type="region of interest" description="Disordered" evidence="6">
    <location>
        <begin position="381"/>
        <end position="410"/>
    </location>
</feature>
<dbReference type="GO" id="GO:0031625">
    <property type="term" value="F:ubiquitin protein ligase binding"/>
    <property type="evidence" value="ECO:0007669"/>
    <property type="project" value="InterPro"/>
</dbReference>
<dbReference type="GO" id="GO:0031461">
    <property type="term" value="C:cullin-RING ubiquitin ligase complex"/>
    <property type="evidence" value="ECO:0007669"/>
    <property type="project" value="InterPro"/>
</dbReference>
<evidence type="ECO:0000256" key="3">
    <source>
        <dbReference type="ARBA" id="ARBA00022843"/>
    </source>
</evidence>
<dbReference type="SUPFAM" id="SSF46785">
    <property type="entry name" value="Winged helix' DNA-binding domain"/>
    <property type="match status" value="1"/>
</dbReference>
<dbReference type="InterPro" id="IPR001373">
    <property type="entry name" value="Cullin_N"/>
</dbReference>
<comment type="caution">
    <text evidence="8">The sequence shown here is derived from an EMBL/GenBank/DDBJ whole genome shotgun (WGS) entry which is preliminary data.</text>
</comment>
<dbReference type="InterPro" id="IPR016157">
    <property type="entry name" value="Cullin_CS"/>
</dbReference>
<keyword evidence="3" id="KW-0832">Ubl conjugation</keyword>
<reference evidence="8" key="1">
    <citation type="submission" date="2020-05" db="EMBL/GenBank/DDBJ databases">
        <title>Phylogenomic resolution of chytrid fungi.</title>
        <authorList>
            <person name="Stajich J.E."/>
            <person name="Amses K."/>
            <person name="Simmons R."/>
            <person name="Seto K."/>
            <person name="Myers J."/>
            <person name="Bonds A."/>
            <person name="Quandt C.A."/>
            <person name="Barry K."/>
            <person name="Liu P."/>
            <person name="Grigoriev I."/>
            <person name="Longcore J.E."/>
            <person name="James T.Y."/>
        </authorList>
    </citation>
    <scope>NUCLEOTIDE SEQUENCE</scope>
    <source>
        <strain evidence="8">JEL0318</strain>
    </source>
</reference>
<dbReference type="Gene3D" id="1.10.10.10">
    <property type="entry name" value="Winged helix-like DNA-binding domain superfamily/Winged helix DNA-binding domain"/>
    <property type="match status" value="1"/>
</dbReference>
<dbReference type="InterPro" id="IPR019559">
    <property type="entry name" value="Cullin_neddylation_domain"/>
</dbReference>
<dbReference type="Pfam" id="PF10557">
    <property type="entry name" value="Cullin_Nedd8"/>
    <property type="match status" value="1"/>
</dbReference>
<dbReference type="SMART" id="SM00884">
    <property type="entry name" value="Cullin_Nedd8"/>
    <property type="match status" value="1"/>
</dbReference>
<evidence type="ECO:0000313" key="8">
    <source>
        <dbReference type="EMBL" id="KAJ3048617.1"/>
    </source>
</evidence>
<dbReference type="Gene3D" id="1.20.1310.10">
    <property type="entry name" value="Cullin Repeats"/>
    <property type="match status" value="4"/>
</dbReference>
<dbReference type="GO" id="GO:0006950">
    <property type="term" value="P:response to stress"/>
    <property type="evidence" value="ECO:0007669"/>
    <property type="project" value="UniProtKB-ARBA"/>
</dbReference>
<dbReference type="PROSITE" id="PS50069">
    <property type="entry name" value="CULLIN_2"/>
    <property type="match status" value="1"/>
</dbReference>
<dbReference type="GO" id="GO:0010468">
    <property type="term" value="P:regulation of gene expression"/>
    <property type="evidence" value="ECO:0007669"/>
    <property type="project" value="UniProtKB-ARBA"/>
</dbReference>
<dbReference type="GO" id="GO:0006915">
    <property type="term" value="P:apoptotic process"/>
    <property type="evidence" value="ECO:0007669"/>
    <property type="project" value="UniProtKB-ARBA"/>
</dbReference>
<dbReference type="InterPro" id="IPR036317">
    <property type="entry name" value="Cullin_homology_sf"/>
</dbReference>
<feature type="compositionally biased region" description="Low complexity" evidence="6">
    <location>
        <begin position="381"/>
        <end position="394"/>
    </location>
</feature>
<evidence type="ECO:0000256" key="2">
    <source>
        <dbReference type="ARBA" id="ARBA00022499"/>
    </source>
</evidence>
<dbReference type="FunFam" id="1.10.10.10:FF:000091">
    <property type="entry name" value="Cullin 3"/>
    <property type="match status" value="1"/>
</dbReference>
<dbReference type="InterPro" id="IPR036388">
    <property type="entry name" value="WH-like_DNA-bd_sf"/>
</dbReference>
<dbReference type="InterPro" id="IPR059120">
    <property type="entry name" value="Cullin-like_AB"/>
</dbReference>
<evidence type="ECO:0000256" key="6">
    <source>
        <dbReference type="SAM" id="MobiDB-lite"/>
    </source>
</evidence>
<dbReference type="SUPFAM" id="SSF75632">
    <property type="entry name" value="Cullin homology domain"/>
    <property type="match status" value="1"/>
</dbReference>
<evidence type="ECO:0000259" key="7">
    <source>
        <dbReference type="PROSITE" id="PS50069"/>
    </source>
</evidence>
<dbReference type="EMBL" id="JADGJD010000764">
    <property type="protein sequence ID" value="KAJ3048617.1"/>
    <property type="molecule type" value="Genomic_DNA"/>
</dbReference>
<sequence length="833" mass="93843">MAFTPSTLQNAEQQSQEIWDKVGNAIKQIYQKNASTLSFEEIYRNAYTMVLHKMGDRLYSGVKAVITDHLQQVVVEHIVPVFPKPVEGGGGPLPGGVVAVSGGPHFLHKVKEVWDEHTTCMLMIKDILLYMDRVYVSNNPGLLKTYDMGLELFRDVIIRSRQFSVQKSLMDCLLYQIQLEREGEMVERSVLKSVTRMLLDLTAAAGGVRDASTVYEADFEPRFLDTSRSFFDLESQQFLRECDAPEYLKRAEKRLKEEEYRIKSYLVESTQPKIRGIVEKELLENQVKTIIDVSIPQKPKSLNPSTGTAQIANKPKQMDNSGLISMITHERISDLARMYQLFSRVPNGHPQMRETISNHVKDLARNVNEVSGGVAHTSLTTATSSLSKSASTSSIIEDEPSTTTTTAGGKADPCQWVEGMLGLKQKFDMILTRCFGGDRAFAKDVNAALEVGVNLNPKAPEFSSLFINENMKKGLKGKSEEEMEELLDRTITLFRFIGEKDIFERYYKQHLTKRLLQGRSISEDAEKSMIGKLKTECGYQFTTKLEGMFNDMRVSADTMSDFRDYLSSSISAPQNMTDISVNVLTSTFWPINAATQTAACNFPPEISAAMETFQRFYLSRHSGRRLTWMTHIGTADLKATFAKGRKEINVSTFMMVVLMGCFNSLAEGESISYERIREVTAVPETELKRALQSLSLAKYKIILKSTKTKEINDSDSFTFNHAFTSPLSKLKIQTVLSASSSNSTNTVENEQEREETMGKVDEARKHQVEAAIVRIMKSRKTLGHNVLVAEVCSQLGGRFSPGVGMVKKRIEGLIEREYLDRDKDDRKLYHYLA</sequence>
<accession>A0AAD5WZT6</accession>
<dbReference type="Pfam" id="PF26557">
    <property type="entry name" value="Cullin_AB"/>
    <property type="match status" value="1"/>
</dbReference>
<evidence type="ECO:0000256" key="4">
    <source>
        <dbReference type="PROSITE-ProRule" id="PRU00330"/>
    </source>
</evidence>
<feature type="domain" description="Cullin family profile" evidence="7">
    <location>
        <begin position="458"/>
        <end position="695"/>
    </location>
</feature>